<feature type="transmembrane region" description="Helical" evidence="1">
    <location>
        <begin position="30"/>
        <end position="51"/>
    </location>
</feature>
<evidence type="ECO:0000313" key="2">
    <source>
        <dbReference type="EMBL" id="MBK1817311.1"/>
    </source>
</evidence>
<feature type="transmembrane region" description="Helical" evidence="1">
    <location>
        <begin position="272"/>
        <end position="292"/>
    </location>
</feature>
<keyword evidence="3" id="KW-1185">Reference proteome</keyword>
<accession>A0A934VCT5</accession>
<evidence type="ECO:0008006" key="4">
    <source>
        <dbReference type="Google" id="ProtNLM"/>
    </source>
</evidence>
<protein>
    <recommendedName>
        <fullName evidence="4">ABC transporter permease</fullName>
    </recommendedName>
</protein>
<feature type="transmembrane region" description="Helical" evidence="1">
    <location>
        <begin position="442"/>
        <end position="462"/>
    </location>
</feature>
<proteinExistence type="predicted"/>
<dbReference type="EMBL" id="JAENIK010000012">
    <property type="protein sequence ID" value="MBK1817311.1"/>
    <property type="molecule type" value="Genomic_DNA"/>
</dbReference>
<name>A0A934VCT5_9BACT</name>
<comment type="caution">
    <text evidence="2">The sequence shown here is derived from an EMBL/GenBank/DDBJ whole genome shotgun (WGS) entry which is preliminary data.</text>
</comment>
<feature type="transmembrane region" description="Helical" evidence="1">
    <location>
        <begin position="313"/>
        <end position="342"/>
    </location>
</feature>
<feature type="transmembrane region" description="Helical" evidence="1">
    <location>
        <begin position="138"/>
        <end position="163"/>
    </location>
</feature>
<evidence type="ECO:0000313" key="3">
    <source>
        <dbReference type="Proteomes" id="UP000600139"/>
    </source>
</evidence>
<keyword evidence="1" id="KW-0472">Membrane</keyword>
<feature type="transmembrane region" description="Helical" evidence="1">
    <location>
        <begin position="385"/>
        <end position="408"/>
    </location>
</feature>
<dbReference type="Proteomes" id="UP000600139">
    <property type="component" value="Unassembled WGS sequence"/>
</dbReference>
<feature type="transmembrane region" description="Helical" evidence="1">
    <location>
        <begin position="57"/>
        <end position="76"/>
    </location>
</feature>
<feature type="transmembrane region" description="Helical" evidence="1">
    <location>
        <begin position="175"/>
        <end position="194"/>
    </location>
</feature>
<keyword evidence="1" id="KW-1133">Transmembrane helix</keyword>
<evidence type="ECO:0000256" key="1">
    <source>
        <dbReference type="SAM" id="Phobius"/>
    </source>
</evidence>
<feature type="transmembrane region" description="Helical" evidence="1">
    <location>
        <begin position="247"/>
        <end position="266"/>
    </location>
</feature>
<feature type="transmembrane region" description="Helical" evidence="1">
    <location>
        <begin position="112"/>
        <end position="132"/>
    </location>
</feature>
<feature type="transmembrane region" description="Helical" evidence="1">
    <location>
        <begin position="214"/>
        <end position="235"/>
    </location>
</feature>
<gene>
    <name evidence="2" type="ORF">JIN84_16950</name>
</gene>
<organism evidence="2 3">
    <name type="scientific">Luteolibacter yonseiensis</name>
    <dbReference type="NCBI Taxonomy" id="1144680"/>
    <lineage>
        <taxon>Bacteria</taxon>
        <taxon>Pseudomonadati</taxon>
        <taxon>Verrucomicrobiota</taxon>
        <taxon>Verrucomicrobiia</taxon>
        <taxon>Verrucomicrobiales</taxon>
        <taxon>Verrucomicrobiaceae</taxon>
        <taxon>Luteolibacter</taxon>
    </lineage>
</organism>
<reference evidence="2" key="1">
    <citation type="submission" date="2021-01" db="EMBL/GenBank/DDBJ databases">
        <title>Modified the classification status of verrucomicrobia.</title>
        <authorList>
            <person name="Feng X."/>
        </authorList>
    </citation>
    <scope>NUCLEOTIDE SEQUENCE</scope>
    <source>
        <strain evidence="2">JCM 18052</strain>
    </source>
</reference>
<feature type="transmembrane region" description="Helical" evidence="1">
    <location>
        <begin position="354"/>
        <end position="373"/>
    </location>
</feature>
<sequence length="486" mass="52965">MPVSHLTDFSDRLSPMLVKELRQGMRARSFTMLFLTFQLLLAFILLIAGSLAGSEDAGSIVSGVIFTMFVFATLFIQPMRGNTALSGEISGNTIEMMVLTRLSASRIVLGKWIALVSQSALILITIIPYLILRYFYGGMVLLGEMVFLLLIFLTSMALSAVTVGLSGNSAKLLRVLPVIGFIFMIQAVTGLFFRGGGFSEFVNFCTLSDWPSRAAILGYIVFISYISWCALSYGTSVIAPIAENHSTVRRLVALVLALAAVAVGSHDDVSPMAMPVIFGIILAPAVVTALTEKSTLLPPVCAPFLRRGLPGQIASIFLLPGWPTGIFYTALLLAISVCGMVVATRANPGSFYPIEAHIVSLSILGAILLPALLASNFSRQETKRFNNFIIFLLLSGIMSIGLMIITNTNHSEKYLWYFIWNPLVFMPMLAESQFAKSQLLDAVVIVDAVLLALLLVTGVVAFRRYRDVFRDAREEIAKQRTPPPSP</sequence>
<dbReference type="AlphaFoldDB" id="A0A934VCT5"/>
<dbReference type="RefSeq" id="WP_200352256.1">
    <property type="nucleotide sequence ID" value="NZ_BAABHZ010000001.1"/>
</dbReference>
<keyword evidence="1" id="KW-0812">Transmembrane</keyword>